<organism evidence="2 3">
    <name type="scientific">Rhodococcus antarcticus</name>
    <dbReference type="NCBI Taxonomy" id="2987751"/>
    <lineage>
        <taxon>Bacteria</taxon>
        <taxon>Bacillati</taxon>
        <taxon>Actinomycetota</taxon>
        <taxon>Actinomycetes</taxon>
        <taxon>Mycobacteriales</taxon>
        <taxon>Nocardiaceae</taxon>
        <taxon>Rhodococcus</taxon>
    </lineage>
</organism>
<name>A0ABY6P2N0_9NOCA</name>
<evidence type="ECO:0000256" key="1">
    <source>
        <dbReference type="SAM" id="MobiDB-lite"/>
    </source>
</evidence>
<keyword evidence="3" id="KW-1185">Reference proteome</keyword>
<feature type="region of interest" description="Disordered" evidence="1">
    <location>
        <begin position="220"/>
        <end position="250"/>
    </location>
</feature>
<feature type="region of interest" description="Disordered" evidence="1">
    <location>
        <begin position="1"/>
        <end position="64"/>
    </location>
</feature>
<dbReference type="EMBL" id="CP110615">
    <property type="protein sequence ID" value="UZJ25905.1"/>
    <property type="molecule type" value="Genomic_DNA"/>
</dbReference>
<dbReference type="Proteomes" id="UP001164965">
    <property type="component" value="Chromosome"/>
</dbReference>
<proteinExistence type="predicted"/>
<reference evidence="2" key="1">
    <citation type="submission" date="2022-10" db="EMBL/GenBank/DDBJ databases">
        <title>Rhodococcus sp.75.</title>
        <authorList>
            <person name="Sun M."/>
        </authorList>
    </citation>
    <scope>NUCLEOTIDE SEQUENCE</scope>
    <source>
        <strain evidence="2">75</strain>
    </source>
</reference>
<protein>
    <submittedName>
        <fullName evidence="2">DUF3710 domain-containing protein</fullName>
    </submittedName>
</protein>
<dbReference type="Pfam" id="PF12502">
    <property type="entry name" value="DUF3710"/>
    <property type="match status" value="1"/>
</dbReference>
<evidence type="ECO:0000313" key="3">
    <source>
        <dbReference type="Proteomes" id="UP001164965"/>
    </source>
</evidence>
<dbReference type="InterPro" id="IPR022183">
    <property type="entry name" value="DUF3710"/>
</dbReference>
<accession>A0ABY6P2N0</accession>
<sequence length="250" mass="25762">MFGRRSKKNGVTPVDERAPLGDPGGERDASTDEDGPETGPWDSSEVGPPTEGEGRLDLGSVRVPMPEGGQVQVEMETSGSVRSVHLVTADGRITVAAFAAPRSPGQWREVAAELSQGLRADQAQVTVEDGPWGREVLGIGPGGAMRFLGVDGPRWMVRCVASGPASTVAALAVTAREVLADTVVVRGDEPLPVRTTLPVTLPAVLVQQLDAARAQAAEQAAMSAADQQTGDPDGGSSAMQQAEGVAPGPQ</sequence>
<gene>
    <name evidence="2" type="ORF">RHODO2019_05580</name>
</gene>
<dbReference type="RefSeq" id="WP_265384009.1">
    <property type="nucleotide sequence ID" value="NZ_CP110615.1"/>
</dbReference>
<evidence type="ECO:0000313" key="2">
    <source>
        <dbReference type="EMBL" id="UZJ25905.1"/>
    </source>
</evidence>
<feature type="compositionally biased region" description="Basic and acidic residues" evidence="1">
    <location>
        <begin position="14"/>
        <end position="30"/>
    </location>
</feature>